<protein>
    <submittedName>
        <fullName evidence="7">PHD-type domain-containing protein</fullName>
    </submittedName>
</protein>
<evidence type="ECO:0000256" key="4">
    <source>
        <dbReference type="PROSITE-ProRule" id="PRU00146"/>
    </source>
</evidence>
<dbReference type="SMART" id="SM00249">
    <property type="entry name" value="PHD"/>
    <property type="match status" value="1"/>
</dbReference>
<dbReference type="SUPFAM" id="SSF57903">
    <property type="entry name" value="FYVE/PHD zinc finger"/>
    <property type="match status" value="1"/>
</dbReference>
<evidence type="ECO:0000256" key="3">
    <source>
        <dbReference type="ARBA" id="ARBA00022833"/>
    </source>
</evidence>
<feature type="region of interest" description="Disordered" evidence="5">
    <location>
        <begin position="1"/>
        <end position="24"/>
    </location>
</feature>
<feature type="domain" description="PHD-type" evidence="6">
    <location>
        <begin position="89"/>
        <end position="139"/>
    </location>
</feature>
<evidence type="ECO:0000256" key="2">
    <source>
        <dbReference type="ARBA" id="ARBA00022771"/>
    </source>
</evidence>
<proteinExistence type="predicted"/>
<keyword evidence="1" id="KW-0479">Metal-binding</keyword>
<keyword evidence="2 4" id="KW-0863">Zinc-finger</keyword>
<dbReference type="GO" id="GO:0070822">
    <property type="term" value="C:Sin3-type complex"/>
    <property type="evidence" value="ECO:0007669"/>
    <property type="project" value="TreeGrafter"/>
</dbReference>
<sequence>LQKEQQRQQQQQCDWSSSEAIQNDPAIEQDEQDCAAGSSGIDALAVLADAALAANSEQFSLPHSMSREIPALPFDERLSTGACPVPPPKALCHLCGSRNTNSTLIQCDFCALCYHLDCLTPPLSSTPKDKWMCPAHVEHILDQKFAKTLSLQQRLRFWNKYARQPVDEYAVKLSFLKKASEERKDSKIEENQKFAVPECIKELYQKRWNHWKKNELPAEEEQDAWFSNILRLQKMQAQLDLCQQSCPKSTSKRDNVDPKETEASGDPESELAKTKDSATSLGFDVTEQDDIYAQCAGLANFIELPFLKQIRRECLSLMENAENRETRIIGLLAYQRLEQLLCAAGYKQNMNRLKFEQS</sequence>
<evidence type="ECO:0000256" key="1">
    <source>
        <dbReference type="ARBA" id="ARBA00022723"/>
    </source>
</evidence>
<dbReference type="Pfam" id="PF00628">
    <property type="entry name" value="PHD"/>
    <property type="match status" value="1"/>
</dbReference>
<dbReference type="InterPro" id="IPR042163">
    <property type="entry name" value="PHF12"/>
</dbReference>
<dbReference type="WBParaSite" id="GPUH_0002146701-mRNA-1">
    <property type="protein sequence ID" value="GPUH_0002146701-mRNA-1"/>
    <property type="gene ID" value="GPUH_0002146701"/>
</dbReference>
<evidence type="ECO:0000256" key="5">
    <source>
        <dbReference type="SAM" id="MobiDB-lite"/>
    </source>
</evidence>
<organism evidence="7">
    <name type="scientific">Gongylonema pulchrum</name>
    <dbReference type="NCBI Taxonomy" id="637853"/>
    <lineage>
        <taxon>Eukaryota</taxon>
        <taxon>Metazoa</taxon>
        <taxon>Ecdysozoa</taxon>
        <taxon>Nematoda</taxon>
        <taxon>Chromadorea</taxon>
        <taxon>Rhabditida</taxon>
        <taxon>Spirurina</taxon>
        <taxon>Spiruromorpha</taxon>
        <taxon>Spiruroidea</taxon>
        <taxon>Gongylonematidae</taxon>
        <taxon>Gongylonema</taxon>
    </lineage>
</organism>
<dbReference type="InterPro" id="IPR019787">
    <property type="entry name" value="Znf_PHD-finger"/>
</dbReference>
<dbReference type="PANTHER" id="PTHR46309:SF1">
    <property type="entry name" value="PHD FINGER PROTEIN 12"/>
    <property type="match status" value="1"/>
</dbReference>
<evidence type="ECO:0000313" key="7">
    <source>
        <dbReference type="WBParaSite" id="GPUH_0002146701-mRNA-1"/>
    </source>
</evidence>
<evidence type="ECO:0000259" key="6">
    <source>
        <dbReference type="PROSITE" id="PS50016"/>
    </source>
</evidence>
<dbReference type="InterPro" id="IPR013083">
    <property type="entry name" value="Znf_RING/FYVE/PHD"/>
</dbReference>
<dbReference type="CDD" id="cd15534">
    <property type="entry name" value="PHD2_PHF12_Rco1"/>
    <property type="match status" value="1"/>
</dbReference>
<keyword evidence="3" id="KW-0862">Zinc</keyword>
<dbReference type="GO" id="GO:0000122">
    <property type="term" value="P:negative regulation of transcription by RNA polymerase II"/>
    <property type="evidence" value="ECO:0007669"/>
    <property type="project" value="TreeGrafter"/>
</dbReference>
<dbReference type="AlphaFoldDB" id="A0A183EKE9"/>
<dbReference type="InterPro" id="IPR011011">
    <property type="entry name" value="Znf_FYVE_PHD"/>
</dbReference>
<dbReference type="PANTHER" id="PTHR46309">
    <property type="entry name" value="PHD FINGER PROTEIN 12"/>
    <property type="match status" value="1"/>
</dbReference>
<dbReference type="GO" id="GO:0003714">
    <property type="term" value="F:transcription corepressor activity"/>
    <property type="evidence" value="ECO:0007669"/>
    <property type="project" value="InterPro"/>
</dbReference>
<dbReference type="GO" id="GO:0008270">
    <property type="term" value="F:zinc ion binding"/>
    <property type="evidence" value="ECO:0007669"/>
    <property type="project" value="UniProtKB-KW"/>
</dbReference>
<dbReference type="InterPro" id="IPR001965">
    <property type="entry name" value="Znf_PHD"/>
</dbReference>
<reference evidence="7" key="1">
    <citation type="submission" date="2016-06" db="UniProtKB">
        <authorList>
            <consortium name="WormBaseParasite"/>
        </authorList>
    </citation>
    <scope>IDENTIFICATION</scope>
</reference>
<dbReference type="PROSITE" id="PS50016">
    <property type="entry name" value="ZF_PHD_2"/>
    <property type="match status" value="1"/>
</dbReference>
<feature type="compositionally biased region" description="Basic and acidic residues" evidence="5">
    <location>
        <begin position="251"/>
        <end position="262"/>
    </location>
</feature>
<accession>A0A183EKE9</accession>
<name>A0A183EKE9_9BILA</name>
<feature type="region of interest" description="Disordered" evidence="5">
    <location>
        <begin position="245"/>
        <end position="277"/>
    </location>
</feature>
<dbReference type="Gene3D" id="3.30.40.10">
    <property type="entry name" value="Zinc/RING finger domain, C3HC4 (zinc finger)"/>
    <property type="match status" value="1"/>
</dbReference>